<feature type="transmembrane region" description="Helical" evidence="1">
    <location>
        <begin position="192"/>
        <end position="210"/>
    </location>
</feature>
<organism evidence="3 4">
    <name type="scientific">Nocardia mangyaensis</name>
    <dbReference type="NCBI Taxonomy" id="2213200"/>
    <lineage>
        <taxon>Bacteria</taxon>
        <taxon>Bacillati</taxon>
        <taxon>Actinomycetota</taxon>
        <taxon>Actinomycetes</taxon>
        <taxon>Mycobacteriales</taxon>
        <taxon>Nocardiaceae</taxon>
        <taxon>Nocardia</taxon>
    </lineage>
</organism>
<dbReference type="EMBL" id="CP018082">
    <property type="protein sequence ID" value="APE36191.1"/>
    <property type="molecule type" value="Genomic_DNA"/>
</dbReference>
<dbReference type="KEGG" id="nsl:BOX37_22210"/>
<evidence type="ECO:0000259" key="2">
    <source>
        <dbReference type="Pfam" id="PF00487"/>
    </source>
</evidence>
<name>A0A1J0VW75_9NOCA</name>
<accession>A0A1J0VW75</accession>
<feature type="transmembrane region" description="Helical" evidence="1">
    <location>
        <begin position="46"/>
        <end position="63"/>
    </location>
</feature>
<proteinExistence type="predicted"/>
<keyword evidence="4" id="KW-1185">Reference proteome</keyword>
<sequence length="317" mass="36193">MHKGLEEFLMPTTDSASLKAEAQRLRRAPEHQAAIDEFDAASRRKVYGLNLLFVATAVAFFLAGQTWWMAVACTLVNGFVALPYLRVFIHSEVHWGLGRTAWQTRYLRYLAFAPYQVPFEAYRLGHFAHHRYDNDVPERGLAKDRQSTYLYSPAGKPVNFLVWAAHYLFVYQYFHQVRLVVGKASRRKLAEFFAQLAVVVALDVALLILVPRFALFVLIPSLAIAWAGSAIVLYMMHDVVKDDAVHHHSVNSYAKFFNSFGDNDGLHVVHSMLPFLHPYHAPAIDRLIKDDLHPDQVVQGHYITEFAKRRITSVVSR</sequence>
<keyword evidence="1" id="KW-1133">Transmembrane helix</keyword>
<keyword evidence="1" id="KW-0812">Transmembrane</keyword>
<keyword evidence="1" id="KW-0472">Membrane</keyword>
<feature type="transmembrane region" description="Helical" evidence="1">
    <location>
        <begin position="69"/>
        <end position="89"/>
    </location>
</feature>
<gene>
    <name evidence="3" type="ORF">BOX37_22210</name>
</gene>
<evidence type="ECO:0000313" key="3">
    <source>
        <dbReference type="EMBL" id="APE36191.1"/>
    </source>
</evidence>
<dbReference type="GO" id="GO:0006629">
    <property type="term" value="P:lipid metabolic process"/>
    <property type="evidence" value="ECO:0007669"/>
    <property type="project" value="InterPro"/>
</dbReference>
<evidence type="ECO:0000313" key="4">
    <source>
        <dbReference type="Proteomes" id="UP000183810"/>
    </source>
</evidence>
<reference evidence="3" key="1">
    <citation type="submission" date="2016-11" db="EMBL/GenBank/DDBJ databases">
        <authorList>
            <person name="Jaros S."/>
            <person name="Januszkiewicz K."/>
            <person name="Wedrychowicz H."/>
        </authorList>
    </citation>
    <scope>NUCLEOTIDE SEQUENCE [LARGE SCALE GENOMIC DNA]</scope>
    <source>
        <strain evidence="3">Y48</strain>
    </source>
</reference>
<dbReference type="AlphaFoldDB" id="A0A1J0VW75"/>
<evidence type="ECO:0000256" key="1">
    <source>
        <dbReference type="SAM" id="Phobius"/>
    </source>
</evidence>
<feature type="transmembrane region" description="Helical" evidence="1">
    <location>
        <begin position="216"/>
        <end position="236"/>
    </location>
</feature>
<dbReference type="Proteomes" id="UP000183810">
    <property type="component" value="Chromosome"/>
</dbReference>
<dbReference type="InterPro" id="IPR005804">
    <property type="entry name" value="FA_desaturase_dom"/>
</dbReference>
<feature type="domain" description="Fatty acid desaturase" evidence="2">
    <location>
        <begin position="66"/>
        <end position="297"/>
    </location>
</feature>
<dbReference type="Pfam" id="PF00487">
    <property type="entry name" value="FA_desaturase"/>
    <property type="match status" value="1"/>
</dbReference>
<protein>
    <recommendedName>
        <fullName evidence="2">Fatty acid desaturase domain-containing protein</fullName>
    </recommendedName>
</protein>